<comment type="similarity">
    <text evidence="1">Belongs to the aldo/keto reductase family.</text>
</comment>
<dbReference type="VEuPathDB" id="FungiDB:C7_03350C_A"/>
<dbReference type="FunCoup" id="A0A1D8PRB0">
    <property type="interactions" value="221"/>
</dbReference>
<dbReference type="InterPro" id="IPR018170">
    <property type="entry name" value="Aldo/ket_reductase_CS"/>
</dbReference>
<dbReference type="Pfam" id="PF00248">
    <property type="entry name" value="Aldo_ket_red"/>
    <property type="match status" value="1"/>
</dbReference>
<dbReference type="GO" id="GO:0016652">
    <property type="term" value="F:oxidoreductase activity, acting on NAD(P)H as acceptor"/>
    <property type="evidence" value="ECO:0007669"/>
    <property type="project" value="InterPro"/>
</dbReference>
<evidence type="ECO:0000256" key="8">
    <source>
        <dbReference type="ARBA" id="ARBA00081322"/>
    </source>
</evidence>
<dbReference type="Gene3D" id="3.20.20.100">
    <property type="entry name" value="NADP-dependent oxidoreductase domain"/>
    <property type="match status" value="1"/>
</dbReference>
<feature type="site" description="Lowers pKa of active site Tyr" evidence="11">
    <location>
        <position position="91"/>
    </location>
</feature>
<keyword evidence="15" id="KW-1185">Reference proteome</keyword>
<evidence type="ECO:0000256" key="4">
    <source>
        <dbReference type="ARBA" id="ARBA00050878"/>
    </source>
</evidence>
<dbReference type="PANTHER" id="PTHR43827:SF3">
    <property type="entry name" value="NADP-DEPENDENT OXIDOREDUCTASE DOMAIN-CONTAINING PROTEIN"/>
    <property type="match status" value="1"/>
</dbReference>
<dbReference type="RefSeq" id="XP_711680.2">
    <property type="nucleotide sequence ID" value="XM_706588.2"/>
</dbReference>
<dbReference type="PROSITE" id="PS00062">
    <property type="entry name" value="ALDOKETO_REDUCTASE_2"/>
    <property type="match status" value="1"/>
</dbReference>
<reference evidence="14 15" key="3">
    <citation type="journal article" date="2013" name="Genome Biol.">
        <title>Assembly of a phased diploid Candida albicans genome facilitates allele-specific measurements and provides a simple model for repeat and indel structure.</title>
        <authorList>
            <person name="Muzzey D."/>
            <person name="Schwartz K."/>
            <person name="Weissman J.S."/>
            <person name="Sherlock G."/>
        </authorList>
    </citation>
    <scope>NUCLEOTIDE SEQUENCE [LARGE SCALE GENOMIC DNA]</scope>
    <source>
        <strain evidence="15">SC5314 / ATCC MYA-2876</strain>
    </source>
</reference>
<dbReference type="EC" id="1.1.1.358" evidence="6"/>
<feature type="domain" description="NADP-dependent oxidoreductase" evidence="12">
    <location>
        <begin position="24"/>
        <end position="292"/>
    </location>
</feature>
<evidence type="ECO:0000313" key="14">
    <source>
        <dbReference type="EMBL" id="AOW30679.1"/>
    </source>
</evidence>
<name>A0A1D8PRB0_CANAL</name>
<dbReference type="PRINTS" id="PR00069">
    <property type="entry name" value="ALDKETRDTASE"/>
</dbReference>
<dbReference type="GO" id="GO:0042180">
    <property type="term" value="P:ketone metabolic process"/>
    <property type="evidence" value="ECO:0007669"/>
    <property type="project" value="UniProtKB-ARBA"/>
</dbReference>
<evidence type="ECO:0000256" key="9">
    <source>
        <dbReference type="PIRSR" id="PIRSR000097-1"/>
    </source>
</evidence>
<dbReference type="CGD" id="CAL0000193623">
    <property type="gene designation" value="orf19.8920"/>
</dbReference>
<evidence type="ECO:0000259" key="12">
    <source>
        <dbReference type="Pfam" id="PF00248"/>
    </source>
</evidence>
<dbReference type="GeneID" id="3646722"/>
<dbReference type="InterPro" id="IPR036812">
    <property type="entry name" value="NAD(P)_OxRdtase_dom_sf"/>
</dbReference>
<evidence type="ECO:0000256" key="10">
    <source>
        <dbReference type="PIRSR" id="PIRSR000097-2"/>
    </source>
</evidence>
<dbReference type="EMBL" id="CP017629">
    <property type="protein sequence ID" value="AOW30679.1"/>
    <property type="molecule type" value="Genomic_DNA"/>
</dbReference>
<dbReference type="CDD" id="cd19120">
    <property type="entry name" value="AKR_AKR3C2-3"/>
    <property type="match status" value="1"/>
</dbReference>
<dbReference type="Proteomes" id="UP000000559">
    <property type="component" value="Chromosome 7"/>
</dbReference>
<dbReference type="eggNOG" id="KOG1577">
    <property type="taxonomic scope" value="Eukaryota"/>
</dbReference>
<comment type="catalytic activity">
    <reaction evidence="4">
        <text>(R)-pantolactone + NADP(+) = 2-dehydropantolactone + NADPH + H(+)</text>
        <dbReference type="Rhea" id="RHEA:18981"/>
        <dbReference type="ChEBI" id="CHEBI:15378"/>
        <dbReference type="ChEBI" id="CHEBI:16719"/>
        <dbReference type="ChEBI" id="CHEBI:18395"/>
        <dbReference type="ChEBI" id="CHEBI:57783"/>
        <dbReference type="ChEBI" id="CHEBI:58349"/>
        <dbReference type="EC" id="1.1.1.358"/>
    </reaction>
</comment>
<keyword evidence="2" id="KW-0521">NADP</keyword>
<evidence type="ECO:0000256" key="5">
    <source>
        <dbReference type="ARBA" id="ARBA00051098"/>
    </source>
</evidence>
<accession>A0A1D8PRB0</accession>
<dbReference type="PIRSF" id="PIRSF000097">
    <property type="entry name" value="AKR"/>
    <property type="match status" value="1"/>
</dbReference>
<dbReference type="InParanoid" id="A0A1D8PRB0"/>
<evidence type="ECO:0000256" key="3">
    <source>
        <dbReference type="ARBA" id="ARBA00023002"/>
    </source>
</evidence>
<dbReference type="InterPro" id="IPR020471">
    <property type="entry name" value="AKR"/>
</dbReference>
<dbReference type="InterPro" id="IPR023210">
    <property type="entry name" value="NADP_OxRdtase_dom"/>
</dbReference>
<dbReference type="SMR" id="A0A1D8PRB0"/>
<evidence type="ECO:0000256" key="1">
    <source>
        <dbReference type="ARBA" id="ARBA00007905"/>
    </source>
</evidence>
<dbReference type="InterPro" id="IPR044494">
    <property type="entry name" value="AKR3C2/3"/>
</dbReference>
<protein>
    <recommendedName>
        <fullName evidence="7">2-dehydropantolactone reductase</fullName>
        <ecNumber evidence="6">1.1.1.358</ecNumber>
    </recommendedName>
    <alternativeName>
        <fullName evidence="7">2-dehydropantolactone reductase</fullName>
    </alternativeName>
    <alternativeName>
        <fullName evidence="8">Ketopantoyl-lactone reductase</fullName>
    </alternativeName>
</protein>
<feature type="active site" description="Proton donor" evidence="9">
    <location>
        <position position="66"/>
    </location>
</feature>
<dbReference type="FunFam" id="3.20.20.100:FF:000002">
    <property type="entry name" value="2,5-diketo-D-gluconic acid reductase A"/>
    <property type="match status" value="1"/>
</dbReference>
<evidence type="ECO:0000313" key="15">
    <source>
        <dbReference type="Proteomes" id="UP000000559"/>
    </source>
</evidence>
<dbReference type="AlphaFoldDB" id="A0A1D8PRB0"/>
<gene>
    <name evidence="14" type="ordered locus">CAALFM_C703350CA</name>
    <name evidence="13" type="ordered locus">orf19.8920</name>
</gene>
<evidence type="ECO:0000256" key="2">
    <source>
        <dbReference type="ARBA" id="ARBA00022857"/>
    </source>
</evidence>
<evidence type="ECO:0000313" key="13">
    <source>
        <dbReference type="CGD" id="CAL0000193623"/>
    </source>
</evidence>
<dbReference type="GO" id="GO:0005829">
    <property type="term" value="C:cytosol"/>
    <property type="evidence" value="ECO:0000318"/>
    <property type="project" value="GO_Central"/>
</dbReference>
<dbReference type="SUPFAM" id="SSF51430">
    <property type="entry name" value="NAD(P)-linked oxidoreductase"/>
    <property type="match status" value="1"/>
</dbReference>
<dbReference type="GO" id="GO:0047011">
    <property type="term" value="F:2-dehydropantolactone reductase (A-specific) activity"/>
    <property type="evidence" value="ECO:0007669"/>
    <property type="project" value="UniProtKB-ARBA"/>
</dbReference>
<evidence type="ECO:0000256" key="6">
    <source>
        <dbReference type="ARBA" id="ARBA00066965"/>
    </source>
</evidence>
<reference evidence="14 15" key="2">
    <citation type="journal article" date="2007" name="Genome Biol.">
        <title>Assembly of the Candida albicans genome into sixteen supercontigs aligned on the eight chromosomes.</title>
        <authorList>
            <person name="van het Hoog M."/>
            <person name="Rast T.J."/>
            <person name="Martchenko M."/>
            <person name="Grindle S."/>
            <person name="Dignard D."/>
            <person name="Hogues H."/>
            <person name="Cuomo C."/>
            <person name="Berriman M."/>
            <person name="Scherer S."/>
            <person name="Magee B.B."/>
            <person name="Whiteway M."/>
            <person name="Chibana H."/>
            <person name="Nantel A."/>
            <person name="Magee P.T."/>
        </authorList>
    </citation>
    <scope>GENOME REANNOTATION</scope>
    <source>
        <strain evidence="15">SC5314 / ATCC MYA-2876</strain>
    </source>
</reference>
<organism evidence="14 15">
    <name type="scientific">Candida albicans (strain SC5314 / ATCC MYA-2876)</name>
    <name type="common">Yeast</name>
    <dbReference type="NCBI Taxonomy" id="237561"/>
    <lineage>
        <taxon>Eukaryota</taxon>
        <taxon>Fungi</taxon>
        <taxon>Dikarya</taxon>
        <taxon>Ascomycota</taxon>
        <taxon>Saccharomycotina</taxon>
        <taxon>Pichiomycetes</taxon>
        <taxon>Debaryomycetaceae</taxon>
        <taxon>Candida/Lodderomyces clade</taxon>
        <taxon>Candida</taxon>
    </lineage>
</organism>
<feature type="binding site" evidence="10">
    <location>
        <position position="128"/>
    </location>
    <ligand>
        <name>substrate</name>
    </ligand>
</feature>
<dbReference type="KEGG" id="cal:CAALFM_C703350CA"/>
<dbReference type="GO" id="GO:0004032">
    <property type="term" value="F:aldose reductase (NADPH) activity"/>
    <property type="evidence" value="ECO:0000318"/>
    <property type="project" value="GO_Central"/>
</dbReference>
<reference evidence="14 15" key="1">
    <citation type="journal article" date="2004" name="Proc. Natl. Acad. Sci. U.S.A.">
        <title>The diploid genome sequence of Candida albicans.</title>
        <authorList>
            <person name="Jones T."/>
            <person name="Federspiel N.A."/>
            <person name="Chibana H."/>
            <person name="Dungan J."/>
            <person name="Kalman S."/>
            <person name="Magee B.B."/>
            <person name="Newport G."/>
            <person name="Thorstenson Y.R."/>
            <person name="Agabian N."/>
            <person name="Magee P.T."/>
            <person name="Davis R.W."/>
            <person name="Scherer S."/>
        </authorList>
    </citation>
    <scope>NUCLEOTIDE SEQUENCE [LARGE SCALE GENOMIC DNA]</scope>
    <source>
        <strain evidence="15">SC5314 / ATCC MYA-2876</strain>
    </source>
</reference>
<evidence type="ECO:0000256" key="11">
    <source>
        <dbReference type="PIRSR" id="PIRSR000097-3"/>
    </source>
</evidence>
<evidence type="ECO:0000256" key="7">
    <source>
        <dbReference type="ARBA" id="ARBA00079693"/>
    </source>
</evidence>
<keyword evidence="3" id="KW-0560">Oxidoreductase</keyword>
<dbReference type="PROSITE" id="PS00798">
    <property type="entry name" value="ALDOKETO_REDUCTASE_1"/>
    <property type="match status" value="1"/>
</dbReference>
<comment type="catalytic activity">
    <reaction evidence="5">
        <text>isatin + NADPH + H(+) = 3-hydroxyindolin-2-one + NADP(+)</text>
        <dbReference type="Rhea" id="RHEA:68608"/>
        <dbReference type="ChEBI" id="CHEBI:15378"/>
        <dbReference type="ChEBI" id="CHEBI:27539"/>
        <dbReference type="ChEBI" id="CHEBI:28536"/>
        <dbReference type="ChEBI" id="CHEBI:57783"/>
        <dbReference type="ChEBI" id="CHEBI:58349"/>
    </reaction>
</comment>
<dbReference type="OrthoDB" id="416253at2759"/>
<dbReference type="PANTHER" id="PTHR43827">
    <property type="entry name" value="2,5-DIKETO-D-GLUCONIC ACID REDUCTASE"/>
    <property type="match status" value="1"/>
</dbReference>
<sequence length="309" mass="35315">MTSHTHPVKLSRTFKTKSGDELSIGTGTGTKWKKDSKLDEINQELVDQILLAIKLGYRHIDTAEVYNTQAEVGEAIKQSGIPREQLWITTKYNPGWNDIKASSASPQESIDKALKQLGTDYIDLYLIHQPFFTEENTHGYSLIDTWKVLIEAKKQGKIREIGVSNFAIKHLEALKEVSEPEFYPVVNQIESHPFLQDQSKNITKYSQENNILVEAFSPLTPASRLDANPLTEYLEELSKKYNKSLGQLLLRYTLQRGILPITTSAKENRIKESLDVFDFELTKEEFDKITEIGNANPHRVFFHEAFKDL</sequence>
<dbReference type="STRING" id="237561.A0A1D8PRB0"/>
<proteinExistence type="inferred from homology"/>